<dbReference type="Pfam" id="PF08241">
    <property type="entry name" value="Methyltransf_11"/>
    <property type="match status" value="1"/>
</dbReference>
<organism evidence="3 4">
    <name type="scientific">Pelagomonas calceolata</name>
    <dbReference type="NCBI Taxonomy" id="35677"/>
    <lineage>
        <taxon>Eukaryota</taxon>
        <taxon>Sar</taxon>
        <taxon>Stramenopiles</taxon>
        <taxon>Ochrophyta</taxon>
        <taxon>Pelagophyceae</taxon>
        <taxon>Pelagomonadales</taxon>
        <taxon>Pelagomonadaceae</taxon>
        <taxon>Pelagomonas</taxon>
    </lineage>
</organism>
<dbReference type="InterPro" id="IPR013216">
    <property type="entry name" value="Methyltransf_11"/>
</dbReference>
<name>A0A8J2T1Q1_9STRA</name>
<feature type="signal peptide" evidence="1">
    <location>
        <begin position="1"/>
        <end position="15"/>
    </location>
</feature>
<dbReference type="EMBL" id="CAKKNE010000006">
    <property type="protein sequence ID" value="CAH0378921.1"/>
    <property type="molecule type" value="Genomic_DNA"/>
</dbReference>
<sequence>MGWRAGLPLLTMVQANDVALLLRGISSPRTYEGIDGRTLRTADWRATHRELRDYVIGPTRADVFLHTWAGAEALRVLQAYDPVAHVIETERNFSARFQPLVTSATCQASQATSGQRCPRVLQNKFAMFWGIREVCRLLLAHEATRGAAYDFVVNTRFDARLAFAGGAPGGQLALRRPVEWGRLYGFWHAPGPTHPRPFLDDKLFGGDSVIMRAALDAFDALGTYAEGGAAGFEYSNHVNLERAFGSMMADLRPMGDALRRADGGARLEGVNVYRGEQGGDRPTGAFGGACSNNSYTLPLRRRRIAPSASALESFQKKIIALARNASALEIGGPTTDIGGLYAQLAWASVDIVNWSEQDGAVTRVETVGAEASSGSAFYVDDRLLGRLRVGDGGRLEHVADGSYDVVMAFHVLEHFADPLRALATWRRVLKPGGYFVISVPWAGNTYDRDVPVSTIYDLILAHADAADSSDDPEVLRRLEQRVRAYHRLVDLDTCPFCSDDLATARRLKGYHWHAWDLSLLQEAMACTGAVVEYLDIMDNWHQLVIARVPAGD</sequence>
<feature type="domain" description="Methyltransferase type 11" evidence="2">
    <location>
        <begin position="364"/>
        <end position="437"/>
    </location>
</feature>
<keyword evidence="4" id="KW-1185">Reference proteome</keyword>
<reference evidence="3" key="1">
    <citation type="submission" date="2021-11" db="EMBL/GenBank/DDBJ databases">
        <authorList>
            <consortium name="Genoscope - CEA"/>
            <person name="William W."/>
        </authorList>
    </citation>
    <scope>NUCLEOTIDE SEQUENCE</scope>
</reference>
<evidence type="ECO:0000313" key="3">
    <source>
        <dbReference type="EMBL" id="CAH0378921.1"/>
    </source>
</evidence>
<dbReference type="Gene3D" id="3.40.50.150">
    <property type="entry name" value="Vaccinia Virus protein VP39"/>
    <property type="match status" value="1"/>
</dbReference>
<dbReference type="Proteomes" id="UP000789595">
    <property type="component" value="Unassembled WGS sequence"/>
</dbReference>
<protein>
    <recommendedName>
        <fullName evidence="2">Methyltransferase type 11 domain-containing protein</fullName>
    </recommendedName>
</protein>
<dbReference type="OrthoDB" id="10017101at2759"/>
<dbReference type="SUPFAM" id="SSF53335">
    <property type="entry name" value="S-adenosyl-L-methionine-dependent methyltransferases"/>
    <property type="match status" value="1"/>
</dbReference>
<proteinExistence type="predicted"/>
<comment type="caution">
    <text evidence="3">The sequence shown here is derived from an EMBL/GenBank/DDBJ whole genome shotgun (WGS) entry which is preliminary data.</text>
</comment>
<feature type="chain" id="PRO_5035294244" description="Methyltransferase type 11 domain-containing protein" evidence="1">
    <location>
        <begin position="16"/>
        <end position="552"/>
    </location>
</feature>
<evidence type="ECO:0000259" key="2">
    <source>
        <dbReference type="Pfam" id="PF08241"/>
    </source>
</evidence>
<keyword evidence="1" id="KW-0732">Signal</keyword>
<evidence type="ECO:0000256" key="1">
    <source>
        <dbReference type="SAM" id="SignalP"/>
    </source>
</evidence>
<evidence type="ECO:0000313" key="4">
    <source>
        <dbReference type="Proteomes" id="UP000789595"/>
    </source>
</evidence>
<dbReference type="CDD" id="cd02440">
    <property type="entry name" value="AdoMet_MTases"/>
    <property type="match status" value="1"/>
</dbReference>
<dbReference type="GO" id="GO:0008757">
    <property type="term" value="F:S-adenosylmethionine-dependent methyltransferase activity"/>
    <property type="evidence" value="ECO:0007669"/>
    <property type="project" value="InterPro"/>
</dbReference>
<dbReference type="InterPro" id="IPR029063">
    <property type="entry name" value="SAM-dependent_MTases_sf"/>
</dbReference>
<accession>A0A8J2T1Q1</accession>
<gene>
    <name evidence="3" type="ORF">PECAL_6P05220</name>
</gene>
<dbReference type="AlphaFoldDB" id="A0A8J2T1Q1"/>